<dbReference type="AlphaFoldDB" id="G0Z2H5"/>
<evidence type="ECO:0000259" key="2">
    <source>
        <dbReference type="Pfam" id="PF18218"/>
    </source>
</evidence>
<gene>
    <name evidence="3" type="primary">etnI</name>
</gene>
<name>G0Z2H5_BACSC</name>
<dbReference type="InterPro" id="IPR040876">
    <property type="entry name" value="Spa1_C"/>
</dbReference>
<organism evidence="3">
    <name type="scientific">Bacillus spizizenii</name>
    <name type="common">Bacillus subtilis subsp. spizizenii</name>
    <dbReference type="NCBI Taxonomy" id="96241"/>
    <lineage>
        <taxon>Bacteria</taxon>
        <taxon>Bacillati</taxon>
        <taxon>Bacillota</taxon>
        <taxon>Bacilli</taxon>
        <taxon>Bacillales</taxon>
        <taxon>Bacillaceae</taxon>
        <taxon>Bacillus</taxon>
    </lineage>
</organism>
<feature type="domain" description="Lantibiotic immunity protein Spa1 C-terminal" evidence="2">
    <location>
        <begin position="85"/>
        <end position="183"/>
    </location>
</feature>
<sequence>MDTHWQRNPFLLFNIYWGKFIRLRWCMLFLKRCVNLLGCFIVLFMLSACQSLIKFKDKVVEETKKTMHFTDDNENDTSETMESLIDKGKLDQVVYDDKLYQLKDKVDEDKKGKVIGAIGQTFFVDGDGKRWSEEELKEPYISNDPDEIREKKPLRYGKVYSTNEDPDAKNEIIVEFNREYYRAVLIKNEKE</sequence>
<keyword evidence="1" id="KW-0472">Membrane</keyword>
<accession>G0Z2H5</accession>
<feature type="transmembrane region" description="Helical" evidence="1">
    <location>
        <begin position="29"/>
        <end position="48"/>
    </location>
</feature>
<evidence type="ECO:0000256" key="1">
    <source>
        <dbReference type="SAM" id="Phobius"/>
    </source>
</evidence>
<reference evidence="3" key="2">
    <citation type="submission" date="2011-01" db="EMBL/GenBank/DDBJ databases">
        <authorList>
            <person name="Koetter P."/>
        </authorList>
    </citation>
    <scope>NUCLEOTIDE SEQUENCE</scope>
</reference>
<reference evidence="3" key="1">
    <citation type="journal article" date="2011" name="Appl. Environ. Microbiol.">
        <title>Entianin, a novel subtilin-like lantibiotic from Bacillus subtilis subsp. spizizenii DSM 15029T with high antimicrobial activity.</title>
        <authorList>
            <person name="Fuchs S.W."/>
            <person name="Jaskolla T.W."/>
            <person name="Bochmann S."/>
            <person name="Kotter P."/>
            <person name="Wichelhaus T."/>
            <person name="Karas M."/>
            <person name="Stein T."/>
            <person name="Entian K.D."/>
        </authorList>
    </citation>
    <scope>NUCLEOTIDE SEQUENCE</scope>
</reference>
<keyword evidence="1" id="KW-1133">Transmembrane helix</keyword>
<dbReference type="EMBL" id="HQ871873">
    <property type="protein sequence ID" value="AEK64495.1"/>
    <property type="molecule type" value="Genomic_DNA"/>
</dbReference>
<protein>
    <submittedName>
        <fullName evidence="3">EtnI</fullName>
    </submittedName>
</protein>
<proteinExistence type="predicted"/>
<dbReference type="Pfam" id="PF18218">
    <property type="entry name" value="Spa1_C"/>
    <property type="match status" value="1"/>
</dbReference>
<evidence type="ECO:0000313" key="3">
    <source>
        <dbReference type="EMBL" id="AEK64495.1"/>
    </source>
</evidence>
<keyword evidence="1" id="KW-0812">Transmembrane</keyword>
<dbReference type="Gene3D" id="2.170.150.60">
    <property type="match status" value="1"/>
</dbReference>
<dbReference type="NCBIfam" id="NF033433">
    <property type="entry name" value="NisI_immun_dup"/>
    <property type="match status" value="1"/>
</dbReference>